<dbReference type="InterPro" id="IPR044824">
    <property type="entry name" value="MAIN-like"/>
</dbReference>
<keyword evidence="3" id="KW-1185">Reference proteome</keyword>
<gene>
    <name evidence="2" type="ORF">PVK06_007719</name>
</gene>
<dbReference type="Pfam" id="PF10536">
    <property type="entry name" value="PMD"/>
    <property type="match status" value="1"/>
</dbReference>
<name>A0ABR0QIY5_GOSAR</name>
<sequence>MTTSLIRLDDKHIFTAQAIMANNRVLEAFVHNLAKPPIPAICGCLQEAGFLHVSRMLGDIKLDPRLISALVERWKPKTHAFHFPRSECTITLEDLALQLSLPVDGSIVTGALIIPSKEDLCVALLGKVPNKFDSGWISMN</sequence>
<proteinExistence type="predicted"/>
<dbReference type="EMBL" id="JARKNE010000003">
    <property type="protein sequence ID" value="KAK5838969.1"/>
    <property type="molecule type" value="Genomic_DNA"/>
</dbReference>
<dbReference type="PANTHER" id="PTHR46033:SF8">
    <property type="entry name" value="PROTEIN MAINTENANCE OF MERISTEMS-LIKE"/>
    <property type="match status" value="1"/>
</dbReference>
<reference evidence="2 3" key="1">
    <citation type="submission" date="2023-03" db="EMBL/GenBank/DDBJ databases">
        <title>WGS of Gossypium arboreum.</title>
        <authorList>
            <person name="Yu D."/>
        </authorList>
    </citation>
    <scope>NUCLEOTIDE SEQUENCE [LARGE SCALE GENOMIC DNA]</scope>
    <source>
        <tissue evidence="2">Leaf</tissue>
    </source>
</reference>
<evidence type="ECO:0000313" key="3">
    <source>
        <dbReference type="Proteomes" id="UP001358586"/>
    </source>
</evidence>
<protein>
    <recommendedName>
        <fullName evidence="1">Aminotransferase-like plant mobile domain-containing protein</fullName>
    </recommendedName>
</protein>
<dbReference type="InterPro" id="IPR019557">
    <property type="entry name" value="AminoTfrase-like_pln_mobile"/>
</dbReference>
<comment type="caution">
    <text evidence="2">The sequence shown here is derived from an EMBL/GenBank/DDBJ whole genome shotgun (WGS) entry which is preliminary data.</text>
</comment>
<dbReference type="PANTHER" id="PTHR46033">
    <property type="entry name" value="PROTEIN MAIN-LIKE 2"/>
    <property type="match status" value="1"/>
</dbReference>
<evidence type="ECO:0000313" key="2">
    <source>
        <dbReference type="EMBL" id="KAK5838969.1"/>
    </source>
</evidence>
<dbReference type="Proteomes" id="UP001358586">
    <property type="component" value="Chromosome 3"/>
</dbReference>
<accession>A0ABR0QIY5</accession>
<organism evidence="2 3">
    <name type="scientific">Gossypium arboreum</name>
    <name type="common">Tree cotton</name>
    <name type="synonym">Gossypium nanking</name>
    <dbReference type="NCBI Taxonomy" id="29729"/>
    <lineage>
        <taxon>Eukaryota</taxon>
        <taxon>Viridiplantae</taxon>
        <taxon>Streptophyta</taxon>
        <taxon>Embryophyta</taxon>
        <taxon>Tracheophyta</taxon>
        <taxon>Spermatophyta</taxon>
        <taxon>Magnoliopsida</taxon>
        <taxon>eudicotyledons</taxon>
        <taxon>Gunneridae</taxon>
        <taxon>Pentapetalae</taxon>
        <taxon>rosids</taxon>
        <taxon>malvids</taxon>
        <taxon>Malvales</taxon>
        <taxon>Malvaceae</taxon>
        <taxon>Malvoideae</taxon>
        <taxon>Gossypium</taxon>
    </lineage>
</organism>
<feature type="domain" description="Aminotransferase-like plant mobile" evidence="1">
    <location>
        <begin position="55"/>
        <end position="131"/>
    </location>
</feature>
<evidence type="ECO:0000259" key="1">
    <source>
        <dbReference type="Pfam" id="PF10536"/>
    </source>
</evidence>